<comment type="caution">
    <text evidence="1">The sequence shown here is derived from an EMBL/GenBank/DDBJ whole genome shotgun (WGS) entry which is preliminary data.</text>
</comment>
<dbReference type="AlphaFoldDB" id="A0A5J4W6D7"/>
<evidence type="ECO:0000313" key="2">
    <source>
        <dbReference type="Proteomes" id="UP000324800"/>
    </source>
</evidence>
<reference evidence="1 2" key="1">
    <citation type="submission" date="2019-03" db="EMBL/GenBank/DDBJ databases">
        <title>Single cell metagenomics reveals metabolic interactions within the superorganism composed of flagellate Streblomastix strix and complex community of Bacteroidetes bacteria on its surface.</title>
        <authorList>
            <person name="Treitli S.C."/>
            <person name="Kolisko M."/>
            <person name="Husnik F."/>
            <person name="Keeling P."/>
            <person name="Hampl V."/>
        </authorList>
    </citation>
    <scope>NUCLEOTIDE SEQUENCE [LARGE SCALE GENOMIC DNA]</scope>
    <source>
        <strain evidence="1">ST1C</strain>
    </source>
</reference>
<proteinExistence type="predicted"/>
<organism evidence="1 2">
    <name type="scientific">Streblomastix strix</name>
    <dbReference type="NCBI Taxonomy" id="222440"/>
    <lineage>
        <taxon>Eukaryota</taxon>
        <taxon>Metamonada</taxon>
        <taxon>Preaxostyla</taxon>
        <taxon>Oxymonadida</taxon>
        <taxon>Streblomastigidae</taxon>
        <taxon>Streblomastix</taxon>
    </lineage>
</organism>
<sequence length="121" mass="13699">MIKEYEYIYATEAFSCESVVQNLRLTQDKGIKFVGLCPQLGDFIAFVAQYLRPWELAFIAVMVAPSDMQVLTCLPQHAPPQEKGINYSVGIHKLMAQSICDDQGEIFVWANKEPFIITHLS</sequence>
<dbReference type="EMBL" id="SNRW01003372">
    <property type="protein sequence ID" value="KAA6390029.1"/>
    <property type="molecule type" value="Genomic_DNA"/>
</dbReference>
<evidence type="ECO:0000313" key="1">
    <source>
        <dbReference type="EMBL" id="KAA6390029.1"/>
    </source>
</evidence>
<dbReference type="Proteomes" id="UP000324800">
    <property type="component" value="Unassembled WGS sequence"/>
</dbReference>
<name>A0A5J4W6D7_9EUKA</name>
<gene>
    <name evidence="1" type="ORF">EZS28_014446</name>
</gene>
<accession>A0A5J4W6D7</accession>
<protein>
    <submittedName>
        <fullName evidence="1">Uncharacterized protein</fullName>
    </submittedName>
</protein>